<dbReference type="NCBIfam" id="TIGR01327">
    <property type="entry name" value="PGDH"/>
    <property type="match status" value="1"/>
</dbReference>
<comment type="catalytic activity">
    <reaction evidence="7">
        <text>(R)-2-hydroxyglutarate + NAD(+) = 2-oxoglutarate + NADH + H(+)</text>
        <dbReference type="Rhea" id="RHEA:49612"/>
        <dbReference type="ChEBI" id="CHEBI:15378"/>
        <dbReference type="ChEBI" id="CHEBI:15801"/>
        <dbReference type="ChEBI" id="CHEBI:16810"/>
        <dbReference type="ChEBI" id="CHEBI:57540"/>
        <dbReference type="ChEBI" id="CHEBI:57945"/>
        <dbReference type="EC" id="1.1.1.399"/>
    </reaction>
</comment>
<comment type="function">
    <text evidence="1">Catalyzes the reversible oxidation of 3-phospho-D-glycerate to 3-phosphonooxypyruvate, the first step of the phosphorylated L-serine biosynthesis pathway. Also catalyzes the reversible oxidation of 2-hydroxyglutarate to 2-oxoglutarate.</text>
</comment>
<dbReference type="UniPathway" id="UPA00135">
    <property type="reaction ID" value="UER00196"/>
</dbReference>
<dbReference type="InterPro" id="IPR002912">
    <property type="entry name" value="ACT_dom"/>
</dbReference>
<evidence type="ECO:0000256" key="7">
    <source>
        <dbReference type="ARBA" id="ARBA00048126"/>
    </source>
</evidence>
<evidence type="ECO:0000256" key="3">
    <source>
        <dbReference type="ARBA" id="ARBA00005854"/>
    </source>
</evidence>
<dbReference type="PROSITE" id="PS00671">
    <property type="entry name" value="D_2_HYDROXYACID_DH_3"/>
    <property type="match status" value="1"/>
</dbReference>
<dbReference type="FunFam" id="3.30.1330.90:FF:000003">
    <property type="entry name" value="D-3-phosphoglycerate dehydrogenase"/>
    <property type="match status" value="1"/>
</dbReference>
<evidence type="ECO:0000256" key="2">
    <source>
        <dbReference type="ARBA" id="ARBA00005216"/>
    </source>
</evidence>
<dbReference type="SUPFAM" id="SSF55021">
    <property type="entry name" value="ACT-like"/>
    <property type="match status" value="1"/>
</dbReference>
<organism evidence="12 13">
    <name type="scientific">Candidatus Kryptonium thompsonii</name>
    <dbReference type="NCBI Taxonomy" id="1633631"/>
    <lineage>
        <taxon>Bacteria</taxon>
        <taxon>Pseudomonadati</taxon>
        <taxon>Candidatus Kryptoniota</taxon>
        <taxon>Candidatus Kryptonium</taxon>
    </lineage>
</organism>
<dbReference type="SUPFAM" id="SSF51735">
    <property type="entry name" value="NAD(P)-binding Rossmann-fold domains"/>
    <property type="match status" value="1"/>
</dbReference>
<gene>
    <name evidence="12" type="ORF">JGI4_02223</name>
    <name evidence="11" type="ORF">JGI8_01926</name>
</gene>
<keyword evidence="5 9" id="KW-0560">Oxidoreductase</keyword>
<accession>A0A0P1P1E9</accession>
<dbReference type="STRING" id="1633631.GCA_001442925_02217"/>
<dbReference type="InterPro" id="IPR045865">
    <property type="entry name" value="ACT-like_dom_sf"/>
</dbReference>
<evidence type="ECO:0000313" key="14">
    <source>
        <dbReference type="Proteomes" id="UP000182200"/>
    </source>
</evidence>
<dbReference type="InterPro" id="IPR029752">
    <property type="entry name" value="D-isomer_DH_CS1"/>
</dbReference>
<proteinExistence type="inferred from homology"/>
<dbReference type="GO" id="GO:0051287">
    <property type="term" value="F:NAD binding"/>
    <property type="evidence" value="ECO:0007669"/>
    <property type="project" value="UniProtKB-UniRule"/>
</dbReference>
<dbReference type="InterPro" id="IPR006139">
    <property type="entry name" value="D-isomer_2_OHA_DH_cat_dom"/>
</dbReference>
<dbReference type="PROSITE" id="PS00065">
    <property type="entry name" value="D_2_HYDROXYACID_DH_1"/>
    <property type="match status" value="1"/>
</dbReference>
<evidence type="ECO:0000256" key="1">
    <source>
        <dbReference type="ARBA" id="ARBA00003800"/>
    </source>
</evidence>
<evidence type="ECO:0000313" key="13">
    <source>
        <dbReference type="Proteomes" id="UP000182011"/>
    </source>
</evidence>
<dbReference type="CDD" id="cd04879">
    <property type="entry name" value="ACT_3PGDH-like"/>
    <property type="match status" value="1"/>
</dbReference>
<accession>A0A0P1L6W8</accession>
<dbReference type="EC" id="1.1.1.95" evidence="9"/>
<evidence type="ECO:0000313" key="12">
    <source>
        <dbReference type="EMBL" id="CUU08915.1"/>
    </source>
</evidence>
<dbReference type="InterPro" id="IPR006236">
    <property type="entry name" value="PGDH"/>
</dbReference>
<accession>A0A0P1LXQ5</accession>
<keyword evidence="9" id="KW-0028">Amino-acid biosynthesis</keyword>
<dbReference type="PROSITE" id="PS51671">
    <property type="entry name" value="ACT"/>
    <property type="match status" value="1"/>
</dbReference>
<dbReference type="PANTHER" id="PTHR42938:SF47">
    <property type="entry name" value="HYDROXYPYRUVATE REDUCTASE"/>
    <property type="match status" value="1"/>
</dbReference>
<sequence length="527" mass="57676">MKILITDPIEESCVNILKDEGFEVDLKPGISKEEIKKIINNYVALIVRSGTKITADIINEAKNLKVIARAGVGVDNIDVEAATRRGIIVMNTPGGNTISTAEHTMSLILALARNIPQACNDLKMGNWERKKFMGVELYGKTIGIIGLGRIGREVAIRCKAFGMNVIGYDPVVSSEIALKFGVELVSEIDEIYRRSDFITVHVPLNDETRGMIGRNELAKCKRGVRIINCARGGIIDEMALLEAIESGHVAGAALDVFAQEPPPKDHPLIKHPKVIVTPHLGAATEEAQEKVAIQIAHQIADALKERAIVGAVNAEILQFAMNEEIKPYLLLAEKIGLFQAQILKGKITSVTGIFVGELLKNSSQILMSAFLKGMLNYLMSEPINYINAPVIAKEIGLVVNEKVGEDKGNYTHLLKFEVKTDKETRTVSGTVFGNNDIRIVGVDDFRFDFKPEGILLVYSNIDRPGMLASVSAILARSEINIADLSLGRYGIGQKALTVMSLDNEIPQDVLREISAIDGIFDVRVVRF</sequence>
<dbReference type="Proteomes" id="UP000182011">
    <property type="component" value="Unassembled WGS sequence"/>
</dbReference>
<accession>A0A0P1M3S9</accession>
<accession>A0A0P1M389</accession>
<accession>A0A0P1MFS7</accession>
<dbReference type="SUPFAM" id="SSF52283">
    <property type="entry name" value="Formate/glycerate dehydrogenase catalytic domain-like"/>
    <property type="match status" value="1"/>
</dbReference>
<evidence type="ECO:0000256" key="4">
    <source>
        <dbReference type="ARBA" id="ARBA00021582"/>
    </source>
</evidence>
<accession>A0A0S4NET4</accession>
<protein>
    <recommendedName>
        <fullName evidence="4 9">D-3-phosphoglycerate dehydrogenase</fullName>
        <ecNumber evidence="9">1.1.1.95</ecNumber>
    </recommendedName>
</protein>
<keyword evidence="6 9" id="KW-0520">NAD</keyword>
<dbReference type="EMBL" id="CZVI01000043">
    <property type="protein sequence ID" value="CUS94103.1"/>
    <property type="molecule type" value="Genomic_DNA"/>
</dbReference>
<comment type="pathway">
    <text evidence="2 9">Amino-acid biosynthesis; L-serine biosynthesis; L-serine from 3-phospho-D-glycerate: step 1/3.</text>
</comment>
<dbReference type="AlphaFoldDB" id="A0A0P1LXQ5"/>
<dbReference type="Gene3D" id="3.40.50.720">
    <property type="entry name" value="NAD(P)-binding Rossmann-like Domain"/>
    <property type="match status" value="2"/>
</dbReference>
<dbReference type="GO" id="GO:0004617">
    <property type="term" value="F:phosphoglycerate dehydrogenase activity"/>
    <property type="evidence" value="ECO:0007669"/>
    <property type="project" value="UniProtKB-UniRule"/>
</dbReference>
<feature type="domain" description="ACT" evidence="10">
    <location>
        <begin position="455"/>
        <end position="527"/>
    </location>
</feature>
<dbReference type="Gene3D" id="3.30.1330.90">
    <property type="entry name" value="D-3-phosphoglycerate dehydrogenase, domain 3"/>
    <property type="match status" value="1"/>
</dbReference>
<dbReference type="PANTHER" id="PTHR42938">
    <property type="entry name" value="FORMATE DEHYDROGENASE 1"/>
    <property type="match status" value="1"/>
</dbReference>
<reference evidence="11 14" key="1">
    <citation type="submission" date="2015-11" db="EMBL/GenBank/DDBJ databases">
        <authorList>
            <person name="Varghese N."/>
        </authorList>
    </citation>
    <scope>NUCLEOTIDE SEQUENCE [LARGE SCALE GENOMIC DNA]</scope>
    <source>
        <strain evidence="11 14">JGI-8</strain>
    </source>
</reference>
<dbReference type="Pfam" id="PF02826">
    <property type="entry name" value="2-Hacid_dh_C"/>
    <property type="match status" value="1"/>
</dbReference>
<dbReference type="GO" id="GO:0006564">
    <property type="term" value="P:L-serine biosynthetic process"/>
    <property type="evidence" value="ECO:0007669"/>
    <property type="project" value="UniProtKB-UniRule"/>
</dbReference>
<evidence type="ECO:0000256" key="8">
    <source>
        <dbReference type="ARBA" id="ARBA00048731"/>
    </source>
</evidence>
<keyword evidence="9" id="KW-0718">Serine biosynthesis</keyword>
<evidence type="ECO:0000256" key="9">
    <source>
        <dbReference type="RuleBase" id="RU363003"/>
    </source>
</evidence>
<dbReference type="OrthoDB" id="9805416at2"/>
<dbReference type="Pfam" id="PF00389">
    <property type="entry name" value="2-Hacid_dh"/>
    <property type="match status" value="1"/>
</dbReference>
<evidence type="ECO:0000256" key="6">
    <source>
        <dbReference type="ARBA" id="ARBA00023027"/>
    </source>
</evidence>
<dbReference type="CDD" id="cd12173">
    <property type="entry name" value="PGDH_4"/>
    <property type="match status" value="1"/>
</dbReference>
<evidence type="ECO:0000256" key="5">
    <source>
        <dbReference type="ARBA" id="ARBA00023002"/>
    </source>
</evidence>
<dbReference type="InterPro" id="IPR036291">
    <property type="entry name" value="NAD(P)-bd_dom_sf"/>
</dbReference>
<dbReference type="FunFam" id="3.40.50.720:FF:000021">
    <property type="entry name" value="D-3-phosphoglycerate dehydrogenase"/>
    <property type="match status" value="1"/>
</dbReference>
<dbReference type="InterPro" id="IPR045626">
    <property type="entry name" value="PGDH_ASB_dom"/>
</dbReference>
<name>A0A0P1LXQ5_9BACT</name>
<accession>A0A0N7MVM9</accession>
<dbReference type="InterPro" id="IPR029009">
    <property type="entry name" value="ASB_dom_sf"/>
</dbReference>
<dbReference type="InterPro" id="IPR029753">
    <property type="entry name" value="D-isomer_DH_CS"/>
</dbReference>
<dbReference type="Gene3D" id="3.30.70.260">
    <property type="match status" value="1"/>
</dbReference>
<comment type="similarity">
    <text evidence="3 9">Belongs to the D-isomer specific 2-hydroxyacid dehydrogenase family.</text>
</comment>
<accession>A0A0P1LZH8</accession>
<comment type="catalytic activity">
    <reaction evidence="8 9">
        <text>(2R)-3-phosphoglycerate + NAD(+) = 3-phosphooxypyruvate + NADH + H(+)</text>
        <dbReference type="Rhea" id="RHEA:12641"/>
        <dbReference type="ChEBI" id="CHEBI:15378"/>
        <dbReference type="ChEBI" id="CHEBI:18110"/>
        <dbReference type="ChEBI" id="CHEBI:57540"/>
        <dbReference type="ChEBI" id="CHEBI:57945"/>
        <dbReference type="ChEBI" id="CHEBI:58272"/>
        <dbReference type="EC" id="1.1.1.95"/>
    </reaction>
</comment>
<evidence type="ECO:0000313" key="11">
    <source>
        <dbReference type="EMBL" id="CUS94103.1"/>
    </source>
</evidence>
<dbReference type="Pfam" id="PF01842">
    <property type="entry name" value="ACT"/>
    <property type="match status" value="1"/>
</dbReference>
<dbReference type="Proteomes" id="UP000182200">
    <property type="component" value="Unassembled WGS sequence"/>
</dbReference>
<dbReference type="PROSITE" id="PS00670">
    <property type="entry name" value="D_2_HYDROXYACID_DH_2"/>
    <property type="match status" value="1"/>
</dbReference>
<dbReference type="Pfam" id="PF19304">
    <property type="entry name" value="PGDH_inter"/>
    <property type="match status" value="1"/>
</dbReference>
<dbReference type="EMBL" id="FAOP01000011">
    <property type="protein sequence ID" value="CUU08915.1"/>
    <property type="molecule type" value="Genomic_DNA"/>
</dbReference>
<keyword evidence="14" id="KW-1185">Reference proteome</keyword>
<accession>A0A0P1LJ92</accession>
<reference evidence="12 13" key="2">
    <citation type="submission" date="2015-11" db="EMBL/GenBank/DDBJ databases">
        <authorList>
            <person name="Zhang Y."/>
            <person name="Guo Z."/>
        </authorList>
    </citation>
    <scope>NUCLEOTIDE SEQUENCE [LARGE SCALE GENOMIC DNA]</scope>
    <source>
        <strain evidence="12">JGI-4</strain>
    </source>
</reference>
<dbReference type="InterPro" id="IPR006140">
    <property type="entry name" value="D-isomer_DH_NAD-bd"/>
</dbReference>
<evidence type="ECO:0000259" key="10">
    <source>
        <dbReference type="PROSITE" id="PS51671"/>
    </source>
</evidence>
<dbReference type="SUPFAM" id="SSF143548">
    <property type="entry name" value="Serine metabolism enzymes domain"/>
    <property type="match status" value="1"/>
</dbReference>
<dbReference type="RefSeq" id="WP_047133716.1">
    <property type="nucleotide sequence ID" value="NZ_CZVI01000043.1"/>
</dbReference>